<proteinExistence type="predicted"/>
<dbReference type="Proteomes" id="UP001220209">
    <property type="component" value="Plasmid unnamed3"/>
</dbReference>
<geneLocation type="plasmid" evidence="3 4">
    <name>unnamed3</name>
</geneLocation>
<evidence type="ECO:0000256" key="2">
    <source>
        <dbReference type="SAM" id="SignalP"/>
    </source>
</evidence>
<protein>
    <submittedName>
        <fullName evidence="3">CAP domain-containing protein</fullName>
    </submittedName>
</protein>
<dbReference type="AlphaFoldDB" id="A0ABD7YG73"/>
<gene>
    <name evidence="3" type="ORF">LXE91_42280</name>
</gene>
<dbReference type="RefSeq" id="WP_089464372.1">
    <property type="nucleotide sequence ID" value="NZ_CABVQO010000033.1"/>
</dbReference>
<feature type="compositionally biased region" description="Gly residues" evidence="1">
    <location>
        <begin position="40"/>
        <end position="50"/>
    </location>
</feature>
<evidence type="ECO:0000256" key="1">
    <source>
        <dbReference type="SAM" id="MobiDB-lite"/>
    </source>
</evidence>
<reference evidence="3 4" key="1">
    <citation type="submission" date="2021-12" db="EMBL/GenBank/DDBJ databases">
        <title>Genomic and phenotypic characterization of three Burkholderia contaminans isolates recovered from different sources.</title>
        <authorList>
            <person name="Lopez De Volder A."/>
            <person name="Fan Y."/>
            <person name="Nunvar J."/>
            <person name="Herrera T."/>
            <person name="Timp W."/>
            <person name="Degrossi J."/>
        </authorList>
    </citation>
    <scope>NUCLEOTIDE SEQUENCE [LARGE SCALE GENOMIC DNA]</scope>
    <source>
        <strain evidence="3 4">LMG 23361</strain>
        <plasmid evidence="3 4">unnamed3</plasmid>
    </source>
</reference>
<organism evidence="3 4">
    <name type="scientific">Burkholderia contaminans</name>
    <dbReference type="NCBI Taxonomy" id="488447"/>
    <lineage>
        <taxon>Bacteria</taxon>
        <taxon>Pseudomonadati</taxon>
        <taxon>Pseudomonadota</taxon>
        <taxon>Betaproteobacteria</taxon>
        <taxon>Burkholderiales</taxon>
        <taxon>Burkholderiaceae</taxon>
        <taxon>Burkholderia</taxon>
        <taxon>Burkholderia cepacia complex</taxon>
    </lineage>
</organism>
<dbReference type="InterPro" id="IPR035940">
    <property type="entry name" value="CAP_sf"/>
</dbReference>
<dbReference type="Gene3D" id="3.40.33.10">
    <property type="entry name" value="CAP"/>
    <property type="match status" value="1"/>
</dbReference>
<feature type="signal peptide" evidence="2">
    <location>
        <begin position="1"/>
        <end position="20"/>
    </location>
</feature>
<feature type="chain" id="PRO_5044744256" evidence="2">
    <location>
        <begin position="21"/>
        <end position="382"/>
    </location>
</feature>
<accession>A0ABD7YG73</accession>
<evidence type="ECO:0000313" key="4">
    <source>
        <dbReference type="Proteomes" id="UP001220209"/>
    </source>
</evidence>
<evidence type="ECO:0000313" key="3">
    <source>
        <dbReference type="EMBL" id="WFN24019.1"/>
    </source>
</evidence>
<dbReference type="EMBL" id="CP090645">
    <property type="protein sequence ID" value="WFN24019.1"/>
    <property type="molecule type" value="Genomic_DNA"/>
</dbReference>
<dbReference type="SUPFAM" id="SSF55797">
    <property type="entry name" value="PR-1-like"/>
    <property type="match status" value="1"/>
</dbReference>
<sequence>MMIKHSKGRFAAVVVAAMLAACGGGGDGGSASTGTSNPGAGNGAGSGSTNGGSASAALPPQTSVPNPTYGAASAEAQAFATLNAYRQALGVGLLRQDAVLDIAALAHAKYELTNLGSGAISGLAHDESSSLPGFTGSWPLQRAQAAGAPKNQWVGENIGSAFAATPPGTPGADCVNQLLATVYHLQGVTSNTESVGVGVASTTPTATTPGVGSVCVFDLGTSTGVARNPDPNNPTDVNASPASGGQQFATNLVVSSPYDGETGVSTTMVTETPNPAPDLSAPGRPIMVRVNAATGNTLTVSSFQLVDSTGGAVAARILVPQSAVAGSTAKVTADSNNILFAGVAFLLPLSPLKPNTTYTVTFSGARDGVAVSVTRTFTTGAK</sequence>
<keyword evidence="3" id="KW-0614">Plasmid</keyword>
<keyword evidence="2" id="KW-0732">Signal</keyword>
<name>A0ABD7YG73_9BURK</name>
<feature type="region of interest" description="Disordered" evidence="1">
    <location>
        <begin position="27"/>
        <end position="69"/>
    </location>
</feature>
<dbReference type="PROSITE" id="PS51257">
    <property type="entry name" value="PROKAR_LIPOPROTEIN"/>
    <property type="match status" value="1"/>
</dbReference>